<proteinExistence type="predicted"/>
<dbReference type="Pfam" id="PF09365">
    <property type="entry name" value="DUF2461"/>
    <property type="match status" value="1"/>
</dbReference>
<feature type="compositionally biased region" description="Low complexity" evidence="1">
    <location>
        <begin position="114"/>
        <end position="127"/>
    </location>
</feature>
<protein>
    <submittedName>
        <fullName evidence="2">DUF2461 family protein</fullName>
    </submittedName>
</protein>
<evidence type="ECO:0000313" key="2">
    <source>
        <dbReference type="EMBL" id="MVZ99381.1"/>
    </source>
</evidence>
<accession>A0A6I4M217</accession>
<feature type="region of interest" description="Disordered" evidence="1">
    <location>
        <begin position="89"/>
        <end position="149"/>
    </location>
</feature>
<comment type="caution">
    <text evidence="2">The sequence shown here is derived from an EMBL/GenBank/DDBJ whole genome shotgun (WGS) entry which is preliminary data.</text>
</comment>
<name>A0A6I4M217_9ACTN</name>
<organism evidence="2 3">
    <name type="scientific">Actinomadura physcomitrii</name>
    <dbReference type="NCBI Taxonomy" id="2650748"/>
    <lineage>
        <taxon>Bacteria</taxon>
        <taxon>Bacillati</taxon>
        <taxon>Actinomycetota</taxon>
        <taxon>Actinomycetes</taxon>
        <taxon>Streptosporangiales</taxon>
        <taxon>Thermomonosporaceae</taxon>
        <taxon>Actinomadura</taxon>
    </lineage>
</organism>
<dbReference type="InterPro" id="IPR012808">
    <property type="entry name" value="CHP02453"/>
</dbReference>
<sequence length="149" mass="17343">MTFTGFTSEAFEFYEGLLADNSKSYWTAHRQVYDEHVRGPMADLCAELEEEFGAVKLFRPYRDVRFSFLLTEEPQPFRAGRNRFRRLRRPGRLVHRPRAQRDGQGPAVLDLRRPQGPRARRAGGAARHQTCRRRLHHTAGQPAGREPQR</sequence>
<dbReference type="Proteomes" id="UP000462055">
    <property type="component" value="Unassembled WGS sequence"/>
</dbReference>
<keyword evidence="3" id="KW-1185">Reference proteome</keyword>
<dbReference type="EMBL" id="WBMS02000002">
    <property type="protein sequence ID" value="MVZ99381.1"/>
    <property type="molecule type" value="Genomic_DNA"/>
</dbReference>
<reference evidence="2" key="1">
    <citation type="submission" date="2019-12" db="EMBL/GenBank/DDBJ databases">
        <title>Actinomadura physcomitrii sp. nov., a novel actinomycete isolated from moss [Physcomitrium sphaericum (Ludw) Fuernr].</title>
        <authorList>
            <person name="Zhuang X."/>
        </authorList>
    </citation>
    <scope>NUCLEOTIDE SEQUENCE [LARGE SCALE GENOMIC DNA]</scope>
    <source>
        <strain evidence="2">LD22</strain>
    </source>
</reference>
<evidence type="ECO:0000256" key="1">
    <source>
        <dbReference type="SAM" id="MobiDB-lite"/>
    </source>
</evidence>
<gene>
    <name evidence="2" type="ORF">F8568_003065</name>
</gene>
<feature type="compositionally biased region" description="Basic residues" evidence="1">
    <location>
        <begin position="89"/>
        <end position="98"/>
    </location>
</feature>
<evidence type="ECO:0000313" key="3">
    <source>
        <dbReference type="Proteomes" id="UP000462055"/>
    </source>
</evidence>
<dbReference type="AlphaFoldDB" id="A0A6I4M217"/>